<feature type="region of interest" description="Disordered" evidence="2">
    <location>
        <begin position="386"/>
        <end position="422"/>
    </location>
</feature>
<feature type="compositionally biased region" description="Polar residues" evidence="2">
    <location>
        <begin position="602"/>
        <end position="615"/>
    </location>
</feature>
<sequence>MDVDTSSTNSLSSGGPHPRRPPAHKSVSLLHSPRALRARSHEPGVGPASHPPEPIKRPSSSPSSLKPLVGKDDSGESSNAEKWFEKSNNHASRNSTSFVDNSPPFFLQNSSSDETPPDGVAARALRDQFLGIGPSPGSLPMRTGLLHLGIDNSSTEDFRSVIDDLTIENKKLKRKLKTYEKLHDSHLKDQKLFEVRVHGLPTSKKKELEEMLRQFALGLNQSSGAEATNNMFKSFAPTLAQQKSGSSSASNAFADSAYHSASASGQGSSNQSMSDKQKKPASASAARRQQQSIQTYLHDIPEGFLPRHPSAMTEKSKKKLIVRRLEQIFAGKGAVIGNNQPQQQQEVSQLAAKMDRTAMENSGQKAPIEGLREALIMSEIIASEEAQQQAAEQAETGKKTKESPKASKKVLHEQRPTRPLDLDPYRAQIPAENMQYIRHLGFSPPGASTMSPPHDGHGWIYLNLLTNMAQLHTINVTPEFVRKAIQDVSKKLELSTDGRKVRWKGGRSVTKTSSDGGTTPSIGATGSNAVSSDRGSPRKRLKILQSGSTSDSRPFRSELERQEQKLAYTPLFHHNTSQDDSDFTSSDEEDTTESAFPIVQAGDSSGMTSSGVKTTSTKRQKARENGPIIFYNNAKFCTDLSGDAKTEDAMLYNAFLYHSVATQPVGTLDSGSATPASDIRGPLATAAELPEPMDLDDNPIPATQEVSFPKASPLSSQAGKDRRAIQFEVSGLGGVYPADNFAINVESRHSRLDDMTAPTEHRSHPPRQYPSHIAEVLAKSDDASGRIARMAFHKELVDARTELLPPSKLPDASCFMPAGDTTPEDDETSDAEDAMSVSPISADAPPPSAAPQRIDMEYASSSSDDGDDEDEESDSGSLDLLATARELDPEAIRKREREYDAQMADRLAEEIPAGSSAATAGGGSGFGSPASGVDREEWEVARRQVREKLKNVEREIGAKKHDAVQMEARGILKRRRSEAPAKQ</sequence>
<feature type="compositionally biased region" description="Polar residues" evidence="2">
    <location>
        <begin position="509"/>
        <end position="534"/>
    </location>
</feature>
<organism evidence="3 4">
    <name type="scientific">Elsinoe ampelina</name>
    <dbReference type="NCBI Taxonomy" id="302913"/>
    <lineage>
        <taxon>Eukaryota</taxon>
        <taxon>Fungi</taxon>
        <taxon>Dikarya</taxon>
        <taxon>Ascomycota</taxon>
        <taxon>Pezizomycotina</taxon>
        <taxon>Dothideomycetes</taxon>
        <taxon>Dothideomycetidae</taxon>
        <taxon>Myriangiales</taxon>
        <taxon>Elsinoaceae</taxon>
        <taxon>Elsinoe</taxon>
    </lineage>
</organism>
<dbReference type="Proteomes" id="UP000799538">
    <property type="component" value="Unassembled WGS sequence"/>
</dbReference>
<evidence type="ECO:0000256" key="1">
    <source>
        <dbReference type="SAM" id="Coils"/>
    </source>
</evidence>
<accession>A0A6A6FXP0</accession>
<dbReference type="AlphaFoldDB" id="A0A6A6FXP0"/>
<dbReference type="GO" id="GO:0007623">
    <property type="term" value="P:circadian rhythm"/>
    <property type="evidence" value="ECO:0007669"/>
    <property type="project" value="InterPro"/>
</dbReference>
<feature type="region of interest" description="Disordered" evidence="2">
    <location>
        <begin position="689"/>
        <end position="719"/>
    </location>
</feature>
<feature type="region of interest" description="Disordered" evidence="2">
    <location>
        <begin position="1"/>
        <end position="119"/>
    </location>
</feature>
<name>A0A6A6FXP0_9PEZI</name>
<feature type="compositionally biased region" description="Acidic residues" evidence="2">
    <location>
        <begin position="822"/>
        <end position="833"/>
    </location>
</feature>
<evidence type="ECO:0000313" key="3">
    <source>
        <dbReference type="EMBL" id="KAF2218173.1"/>
    </source>
</evidence>
<dbReference type="GO" id="GO:0005634">
    <property type="term" value="C:nucleus"/>
    <property type="evidence" value="ECO:0007669"/>
    <property type="project" value="InterPro"/>
</dbReference>
<feature type="region of interest" description="Disordered" evidence="2">
    <location>
        <begin position="803"/>
        <end position="937"/>
    </location>
</feature>
<feature type="compositionally biased region" description="Basic and acidic residues" evidence="2">
    <location>
        <begin position="553"/>
        <end position="564"/>
    </location>
</feature>
<proteinExistence type="predicted"/>
<dbReference type="EMBL" id="ML992573">
    <property type="protein sequence ID" value="KAF2218173.1"/>
    <property type="molecule type" value="Genomic_DNA"/>
</dbReference>
<keyword evidence="4" id="KW-1185">Reference proteome</keyword>
<keyword evidence="1" id="KW-0175">Coiled coil</keyword>
<dbReference type="InterPro" id="IPR018554">
    <property type="entry name" value="FRQ"/>
</dbReference>
<feature type="compositionally biased region" description="Polar residues" evidence="2">
    <location>
        <begin position="1"/>
        <end position="13"/>
    </location>
</feature>
<feature type="compositionally biased region" description="Polar residues" evidence="2">
    <location>
        <begin position="89"/>
        <end position="100"/>
    </location>
</feature>
<evidence type="ECO:0000313" key="4">
    <source>
        <dbReference type="Proteomes" id="UP000799538"/>
    </source>
</evidence>
<gene>
    <name evidence="3" type="ORF">BDZ85DRAFT_124917</name>
</gene>
<evidence type="ECO:0000256" key="2">
    <source>
        <dbReference type="SAM" id="MobiDB-lite"/>
    </source>
</evidence>
<feature type="compositionally biased region" description="Acidic residues" evidence="2">
    <location>
        <begin position="579"/>
        <end position="592"/>
    </location>
</feature>
<feature type="compositionally biased region" description="Basic and acidic residues" evidence="2">
    <location>
        <begin position="885"/>
        <end position="900"/>
    </location>
</feature>
<dbReference type="OrthoDB" id="2536795at2759"/>
<feature type="compositionally biased region" description="Basic and acidic residues" evidence="2">
    <location>
        <begin position="395"/>
        <end position="422"/>
    </location>
</feature>
<dbReference type="GO" id="GO:0005737">
    <property type="term" value="C:cytoplasm"/>
    <property type="evidence" value="ECO:0007669"/>
    <property type="project" value="InterPro"/>
</dbReference>
<protein>
    <submittedName>
        <fullName evidence="3">Frequency clock protein</fullName>
    </submittedName>
</protein>
<dbReference type="GO" id="GO:0006355">
    <property type="term" value="P:regulation of DNA-templated transcription"/>
    <property type="evidence" value="ECO:0007669"/>
    <property type="project" value="InterPro"/>
</dbReference>
<feature type="compositionally biased region" description="Low complexity" evidence="2">
    <location>
        <begin position="260"/>
        <end position="274"/>
    </location>
</feature>
<feature type="region of interest" description="Disordered" evidence="2">
    <location>
        <begin position="499"/>
        <end position="620"/>
    </location>
</feature>
<feature type="region of interest" description="Disordered" evidence="2">
    <location>
        <begin position="260"/>
        <end position="291"/>
    </location>
</feature>
<feature type="compositionally biased region" description="Low complexity" evidence="2">
    <location>
        <begin position="281"/>
        <end position="291"/>
    </location>
</feature>
<feature type="compositionally biased region" description="Acidic residues" evidence="2">
    <location>
        <begin position="864"/>
        <end position="874"/>
    </location>
</feature>
<reference evidence="4" key="1">
    <citation type="journal article" date="2020" name="Stud. Mycol.">
        <title>101 Dothideomycetes genomes: A test case for predicting lifestyles and emergence of pathogens.</title>
        <authorList>
            <person name="Haridas S."/>
            <person name="Albert R."/>
            <person name="Binder M."/>
            <person name="Bloem J."/>
            <person name="LaButti K."/>
            <person name="Salamov A."/>
            <person name="Andreopoulos B."/>
            <person name="Baker S."/>
            <person name="Barry K."/>
            <person name="Bills G."/>
            <person name="Bluhm B."/>
            <person name="Cannon C."/>
            <person name="Castanera R."/>
            <person name="Culley D."/>
            <person name="Daum C."/>
            <person name="Ezra D."/>
            <person name="Gonzalez J."/>
            <person name="Henrissat B."/>
            <person name="Kuo A."/>
            <person name="Liang C."/>
            <person name="Lipzen A."/>
            <person name="Lutzoni F."/>
            <person name="Magnuson J."/>
            <person name="Mondo S."/>
            <person name="Nolan M."/>
            <person name="Ohm R."/>
            <person name="Pangilinan J."/>
            <person name="Park H.-J."/>
            <person name="Ramirez L."/>
            <person name="Alfaro M."/>
            <person name="Sun H."/>
            <person name="Tritt A."/>
            <person name="Yoshinaga Y."/>
            <person name="Zwiers L.-H."/>
            <person name="Turgeon B."/>
            <person name="Goodwin S."/>
            <person name="Spatafora J."/>
            <person name="Crous P."/>
            <person name="Grigoriev I."/>
        </authorList>
    </citation>
    <scope>NUCLEOTIDE SEQUENCE [LARGE SCALE GENOMIC DNA]</scope>
    <source>
        <strain evidence="4">CECT 20119</strain>
    </source>
</reference>
<feature type="coiled-coil region" evidence="1">
    <location>
        <begin position="162"/>
        <end position="189"/>
    </location>
</feature>
<dbReference type="Pfam" id="PF09421">
    <property type="entry name" value="FRQ"/>
    <property type="match status" value="1"/>
</dbReference>